<evidence type="ECO:0000256" key="1">
    <source>
        <dbReference type="SAM" id="MobiDB-lite"/>
    </source>
</evidence>
<evidence type="ECO:0000313" key="2">
    <source>
        <dbReference type="EMBL" id="KTB37017.1"/>
    </source>
</evidence>
<dbReference type="GO" id="GO:0005634">
    <property type="term" value="C:nucleus"/>
    <property type="evidence" value="ECO:0007669"/>
    <property type="project" value="TreeGrafter"/>
</dbReference>
<dbReference type="CDD" id="cd20557">
    <property type="entry name" value="CYCLIN_ScPCL1-like"/>
    <property type="match status" value="1"/>
</dbReference>
<dbReference type="Gene3D" id="1.10.472.10">
    <property type="entry name" value="Cyclin-like"/>
    <property type="match status" value="1"/>
</dbReference>
<dbReference type="GO" id="GO:0019901">
    <property type="term" value="F:protein kinase binding"/>
    <property type="evidence" value="ECO:0007669"/>
    <property type="project" value="InterPro"/>
</dbReference>
<reference evidence="2 3" key="1">
    <citation type="submission" date="2015-12" db="EMBL/GenBank/DDBJ databases">
        <title>Draft genome sequence of Moniliophthora roreri, the causal agent of frosty pod rot of cacao.</title>
        <authorList>
            <person name="Aime M.C."/>
            <person name="Diaz-Valderrama J.R."/>
            <person name="Kijpornyongpan T."/>
            <person name="Phillips-Mora W."/>
        </authorList>
    </citation>
    <scope>NUCLEOTIDE SEQUENCE [LARGE SCALE GENOMIC DNA]</scope>
    <source>
        <strain evidence="2 3">MCA 2952</strain>
    </source>
</reference>
<feature type="region of interest" description="Disordered" evidence="1">
    <location>
        <begin position="1"/>
        <end position="50"/>
    </location>
</feature>
<feature type="compositionally biased region" description="Polar residues" evidence="1">
    <location>
        <begin position="25"/>
        <end position="40"/>
    </location>
</feature>
<dbReference type="GO" id="GO:0016538">
    <property type="term" value="F:cyclin-dependent protein serine/threonine kinase regulator activity"/>
    <property type="evidence" value="ECO:0007669"/>
    <property type="project" value="TreeGrafter"/>
</dbReference>
<name>A0A0W0FL57_MONRR</name>
<dbReference type="GO" id="GO:0000307">
    <property type="term" value="C:cyclin-dependent protein kinase holoenzyme complex"/>
    <property type="evidence" value="ECO:0007669"/>
    <property type="project" value="TreeGrafter"/>
</dbReference>
<dbReference type="eggNOG" id="ENOG502SBB7">
    <property type="taxonomic scope" value="Eukaryota"/>
</dbReference>
<dbReference type="EMBL" id="LATX01001871">
    <property type="protein sequence ID" value="KTB37017.1"/>
    <property type="molecule type" value="Genomic_DNA"/>
</dbReference>
<gene>
    <name evidence="2" type="ORF">WG66_10473</name>
</gene>
<dbReference type="AlphaFoldDB" id="A0A0W0FL57"/>
<dbReference type="PANTHER" id="PTHR15615:SF108">
    <property type="entry name" value="PROTEIN CNPPD1"/>
    <property type="match status" value="1"/>
</dbReference>
<organism evidence="2 3">
    <name type="scientific">Moniliophthora roreri</name>
    <name type="common">Frosty pod rot fungus</name>
    <name type="synonym">Monilia roreri</name>
    <dbReference type="NCBI Taxonomy" id="221103"/>
    <lineage>
        <taxon>Eukaryota</taxon>
        <taxon>Fungi</taxon>
        <taxon>Dikarya</taxon>
        <taxon>Basidiomycota</taxon>
        <taxon>Agaricomycotina</taxon>
        <taxon>Agaricomycetes</taxon>
        <taxon>Agaricomycetidae</taxon>
        <taxon>Agaricales</taxon>
        <taxon>Marasmiineae</taxon>
        <taxon>Marasmiaceae</taxon>
        <taxon>Moniliophthora</taxon>
    </lineage>
</organism>
<evidence type="ECO:0000313" key="3">
    <source>
        <dbReference type="Proteomes" id="UP000054988"/>
    </source>
</evidence>
<proteinExistence type="predicted"/>
<accession>A0A0W0FL57</accession>
<dbReference type="Proteomes" id="UP000054988">
    <property type="component" value="Unassembled WGS sequence"/>
</dbReference>
<protein>
    <recommendedName>
        <fullName evidence="4">Cyclin N-terminal domain-containing protein</fullName>
    </recommendedName>
</protein>
<dbReference type="InterPro" id="IPR013922">
    <property type="entry name" value="Cyclin_PHO80-like"/>
</dbReference>
<dbReference type="PANTHER" id="PTHR15615">
    <property type="match status" value="1"/>
</dbReference>
<evidence type="ECO:0008006" key="4">
    <source>
        <dbReference type="Google" id="ProtNLM"/>
    </source>
</evidence>
<sequence>MPVPVPCVPRQPAHPVIKPPRLSDNGENNSFRNLTHTLPVSPTGPPPSFGTREQWINSLPSWRRSKPRRIWEEDSHYPLRNGVDQDFHQGLAVAENVAAIKGSRAQACLPPLSSPPYVSPIHMQRDVQVYPPRLIVHRNSDATIADTHTHLVGNPAAEMDVDYHHTSGEEAENVPSDDMYRSGSFTPFYEDDSPGARDGHHLDSSPMEPVTPFGEYVDQAMAAAPLAVSYDEGIYRNEPQVPGYPYGCVDEKCATRWPSLPPVMQIPQEPVPAPAAVPELVTPTATAGYRRLSEPLSEWIANFVWKVCTTGSNLPPFIPHLALSPTKAFAASPPSHLATSIHSLLLSTLLQPSAIFLALWYIVKLPVFFGNVGLSVDNVKELRFRLSLLGDGRNADRDVMESNAPFRVIVLGCMLANKWLDDHTFSNKTWHSISNIPVQTLNKLESLALDIFSYDLSISSKEWSQWLSHVMSYHQSLTSPSHPQPISRPSSNPSLIIRMAIEEIIQAPAACGFDPKNPQPVFLGIEERRKERIQKDKALASESIELDLDDDGPLREEYVPKRRVSNAHSVRTNYRMEDKQPSWEMGQSGGKCLPPPARWSPAGDEPILRESNRAYGRYVAVQPTPITTFNAYPSLPPYPPIREVYQSHWPVFNTYSSAEVQPMIGYSYEMPNIQQPPPPPAYNHCAPLLIPHRQFAMSHSRSQSLSHDQDNSQSYNHIRSFSQSSRMDARRAPHDVHHHMPAPGADIPQAPAHQVPDMHWASNRPYAAYHHAVFAPPPPLNYPWLRT</sequence>
<feature type="region of interest" description="Disordered" evidence="1">
    <location>
        <begin position="722"/>
        <end position="742"/>
    </location>
</feature>
<comment type="caution">
    <text evidence="2">The sequence shown here is derived from an EMBL/GenBank/DDBJ whole genome shotgun (WGS) entry which is preliminary data.</text>
</comment>